<dbReference type="PANTHER" id="PTHR30458">
    <property type="entry name" value="PHENYLACETIC ACID DEGRADATION PROTEIN PAA"/>
    <property type="match status" value="1"/>
</dbReference>
<dbReference type="PIRSF" id="PIRSF037834">
    <property type="entry name" value="PA_CoA_Oase3"/>
    <property type="match status" value="1"/>
</dbReference>
<evidence type="ECO:0000313" key="2">
    <source>
        <dbReference type="Proteomes" id="UP000463857"/>
    </source>
</evidence>
<dbReference type="Pfam" id="PF05138">
    <property type="entry name" value="PaaA_PaaC"/>
    <property type="match status" value="1"/>
</dbReference>
<keyword evidence="2" id="KW-1185">Reference proteome</keyword>
<dbReference type="SUPFAM" id="SSF47240">
    <property type="entry name" value="Ferritin-like"/>
    <property type="match status" value="1"/>
</dbReference>
<dbReference type="Gene3D" id="1.20.1260.10">
    <property type="match status" value="1"/>
</dbReference>
<proteinExistence type="predicted"/>
<dbReference type="InterPro" id="IPR052703">
    <property type="entry name" value="Aromatic_CoA_ox/epox"/>
</dbReference>
<reference evidence="1 2" key="1">
    <citation type="journal article" date="2018" name="Int. J. Syst. Evol. Microbiol.">
        <title>Epidermidibacterium keratini gen. nov., sp. nov., a member of the family Sporichthyaceae, isolated from keratin epidermis.</title>
        <authorList>
            <person name="Lee D.G."/>
            <person name="Trujillo M.E."/>
            <person name="Kang S."/>
            <person name="Nam J.J."/>
            <person name="Kim Y.J."/>
        </authorList>
    </citation>
    <scope>NUCLEOTIDE SEQUENCE [LARGE SCALE GENOMIC DNA]</scope>
    <source>
        <strain evidence="1 2">EPI-7</strain>
    </source>
</reference>
<sequence length="295" mass="32832">MGVHDEEIHEQQVIVGDKPAEIAARVAAAPQRVELYPPLVDALLRMGDDALILTQRLMEWSANAPILEEDIALSNTGLDLLGQARMFYTYAGSLMDPQRTEDDLAYWRDATQYRCAHIAEMPNGDFAQTVARQLAVAIYLQLLYTRLAESTDEQIAAIARKSVKEVAYHVDHFATWVLRLGDGTDESHRRMQAGLDAVWPYVDELFDADAGVVPADGRTDEKYAELVASGVLIDTKALREPWLEQLTAIIETATCTVPETKWHARGGRRGQHTAALDRILAEMQSIVRAHPGATW</sequence>
<organism evidence="1 2">
    <name type="scientific">Epidermidibacterium keratini</name>
    <dbReference type="NCBI Taxonomy" id="1891644"/>
    <lineage>
        <taxon>Bacteria</taxon>
        <taxon>Bacillati</taxon>
        <taxon>Actinomycetota</taxon>
        <taxon>Actinomycetes</taxon>
        <taxon>Sporichthyales</taxon>
        <taxon>Sporichthyaceae</taxon>
        <taxon>Epidermidibacterium</taxon>
    </lineage>
</organism>
<dbReference type="InterPro" id="IPR012347">
    <property type="entry name" value="Ferritin-like"/>
</dbReference>
<dbReference type="PANTHER" id="PTHR30458:SF0">
    <property type="entry name" value="1,2-PHENYLACETYL-COA EPOXIDASE, SUBUNIT C"/>
    <property type="match status" value="1"/>
</dbReference>
<dbReference type="RefSeq" id="WP_159545151.1">
    <property type="nucleotide sequence ID" value="NZ_CP047156.1"/>
</dbReference>
<name>A0A7L4YNT0_9ACTN</name>
<dbReference type="GO" id="GO:0010124">
    <property type="term" value="P:phenylacetate catabolic process"/>
    <property type="evidence" value="ECO:0007669"/>
    <property type="project" value="InterPro"/>
</dbReference>
<dbReference type="Proteomes" id="UP000463857">
    <property type="component" value="Chromosome"/>
</dbReference>
<dbReference type="InterPro" id="IPR009078">
    <property type="entry name" value="Ferritin-like_SF"/>
</dbReference>
<dbReference type="AlphaFoldDB" id="A0A7L4YNT0"/>
<dbReference type="InterPro" id="IPR011882">
    <property type="entry name" value="PaaC"/>
</dbReference>
<dbReference type="GO" id="GO:0005829">
    <property type="term" value="C:cytosol"/>
    <property type="evidence" value="ECO:0007669"/>
    <property type="project" value="TreeGrafter"/>
</dbReference>
<dbReference type="NCBIfam" id="TIGR02158">
    <property type="entry name" value="PA_CoA_Oxy3"/>
    <property type="match status" value="1"/>
</dbReference>
<dbReference type="OrthoDB" id="9789947at2"/>
<dbReference type="InterPro" id="IPR007814">
    <property type="entry name" value="PaaA_PaaC"/>
</dbReference>
<gene>
    <name evidence="1" type="primary">paaC</name>
    <name evidence="1" type="ORF">EK0264_09810</name>
</gene>
<dbReference type="InParanoid" id="A0A7L4YNT0"/>
<protein>
    <submittedName>
        <fullName evidence="1">Phenylacetate-CoA oxygenase subunit PaaC</fullName>
    </submittedName>
</protein>
<dbReference type="EMBL" id="CP047156">
    <property type="protein sequence ID" value="QHC00553.1"/>
    <property type="molecule type" value="Genomic_DNA"/>
</dbReference>
<evidence type="ECO:0000313" key="1">
    <source>
        <dbReference type="EMBL" id="QHC00553.1"/>
    </source>
</evidence>
<dbReference type="KEGG" id="eke:EK0264_09810"/>
<accession>A0A7L4YNT0</accession>